<evidence type="ECO:0000313" key="4">
    <source>
        <dbReference type="Proteomes" id="UP000316437"/>
    </source>
</evidence>
<feature type="compositionally biased region" description="Basic residues" evidence="1">
    <location>
        <begin position="271"/>
        <end position="280"/>
    </location>
</feature>
<feature type="compositionally biased region" description="Basic and acidic residues" evidence="1">
    <location>
        <begin position="259"/>
        <end position="270"/>
    </location>
</feature>
<dbReference type="RefSeq" id="WP_142018190.1">
    <property type="nucleotide sequence ID" value="NZ_VFPD01000002.1"/>
</dbReference>
<organism evidence="3 4">
    <name type="scientific">Chryseobacterium aquifrigidense</name>
    <dbReference type="NCBI Taxonomy" id="558021"/>
    <lineage>
        <taxon>Bacteria</taxon>
        <taxon>Pseudomonadati</taxon>
        <taxon>Bacteroidota</taxon>
        <taxon>Flavobacteriia</taxon>
        <taxon>Flavobacteriales</taxon>
        <taxon>Weeksellaceae</taxon>
        <taxon>Chryseobacterium group</taxon>
        <taxon>Chryseobacterium</taxon>
    </lineage>
</organism>
<reference evidence="3 4" key="1">
    <citation type="submission" date="2019-06" db="EMBL/GenBank/DDBJ databases">
        <title>Sorghum-associated microbial communities from plants grown in Nebraska, USA.</title>
        <authorList>
            <person name="Schachtman D."/>
        </authorList>
    </citation>
    <scope>NUCLEOTIDE SEQUENCE [LARGE SCALE GENOMIC DNA]</scope>
    <source>
        <strain evidence="3 4">110</strain>
    </source>
</reference>
<dbReference type="Proteomes" id="UP000316437">
    <property type="component" value="Unassembled WGS sequence"/>
</dbReference>
<dbReference type="EMBL" id="VFPD01000002">
    <property type="protein sequence ID" value="TQM18837.1"/>
    <property type="molecule type" value="Genomic_DNA"/>
</dbReference>
<evidence type="ECO:0000313" key="3">
    <source>
        <dbReference type="EMBL" id="TQM18837.1"/>
    </source>
</evidence>
<dbReference type="InterPro" id="IPR003497">
    <property type="entry name" value="BRO_N_domain"/>
</dbReference>
<accession>A0A543EB75</accession>
<comment type="caution">
    <text evidence="3">The sequence shown here is derived from an EMBL/GenBank/DDBJ whole genome shotgun (WGS) entry which is preliminary data.</text>
</comment>
<proteinExistence type="predicted"/>
<dbReference type="Pfam" id="PF02498">
    <property type="entry name" value="Bro-N"/>
    <property type="match status" value="1"/>
</dbReference>
<feature type="region of interest" description="Disordered" evidence="1">
    <location>
        <begin position="259"/>
        <end position="280"/>
    </location>
</feature>
<dbReference type="NCBIfam" id="NF008573">
    <property type="entry name" value="PRK11525.1"/>
    <property type="match status" value="1"/>
</dbReference>
<evidence type="ECO:0000256" key="1">
    <source>
        <dbReference type="SAM" id="MobiDB-lite"/>
    </source>
</evidence>
<feature type="domain" description="Bro-N" evidence="2">
    <location>
        <begin position="23"/>
        <end position="108"/>
    </location>
</feature>
<name>A0A543EB75_9FLAO</name>
<evidence type="ECO:0000259" key="2">
    <source>
        <dbReference type="Pfam" id="PF02498"/>
    </source>
</evidence>
<protein>
    <submittedName>
        <fullName evidence="3">DNA-damage-inducible protein D</fullName>
    </submittedName>
</protein>
<dbReference type="AlphaFoldDB" id="A0A543EB75"/>
<keyword evidence="4" id="KW-1185">Reference proteome</keyword>
<sequence>MKSEEIKDLFYKFEEAASELEGIECWSARNLQILLGYSKWENFEKVIIKAKDACKNVGELIEYHFPDVRKTIQMPKGAEKEIDDILLTRYGCYLIAQNGDSRKQEISFAQNYFAVQTRRAELVEQRLLEYERIKARKKLSQTEKQLSGILYERGVDSQGFAVISSKGNQALFRLNTQMLKKKMGVPESRPIADFLPTISIKAKDLAAEMTGLNVQNKNLKGQVNIEEEHIDNNFAVRDMLTNRGIIPEDLPPAEDVKKLQRKLDGDEKKVLKQTKKPFKK</sequence>
<gene>
    <name evidence="3" type="ORF">FB551_3230</name>
</gene>